<reference evidence="1 2" key="1">
    <citation type="submission" date="2018-06" db="EMBL/GenBank/DDBJ databases">
        <title>Genomic Encyclopedia of Archaeal and Bacterial Type Strains, Phase II (KMG-II): from individual species to whole genera.</title>
        <authorList>
            <person name="Goeker M."/>
        </authorList>
    </citation>
    <scope>NUCLEOTIDE SEQUENCE [LARGE SCALE GENOMIC DNA]</scope>
    <source>
        <strain evidence="1 2">DSM 24525</strain>
    </source>
</reference>
<accession>A0A2W7JRI2</accession>
<name>A0A2W7JRI2_9PROT</name>
<dbReference type="Proteomes" id="UP000249688">
    <property type="component" value="Unassembled WGS sequence"/>
</dbReference>
<evidence type="ECO:0000313" key="1">
    <source>
        <dbReference type="EMBL" id="PZW37013.1"/>
    </source>
</evidence>
<evidence type="ECO:0000313" key="2">
    <source>
        <dbReference type="Proteomes" id="UP000249688"/>
    </source>
</evidence>
<gene>
    <name evidence="1" type="ORF">C8P66_1474</name>
</gene>
<protein>
    <submittedName>
        <fullName evidence="1">Uncharacterized protein</fullName>
    </submittedName>
</protein>
<dbReference type="AlphaFoldDB" id="A0A2W7JRI2"/>
<sequence length="81" mass="9376">MVRFIRESRDIEDIAERNRFLHDRGVVYNRPRIIPEEVADCAAVSADWQGWLNGKGIKLQVVSRQSLAAETIPRTRIENEL</sequence>
<dbReference type="RefSeq" id="WP_111400582.1">
    <property type="nucleotide sequence ID" value="NZ_QKYU01000047.1"/>
</dbReference>
<proteinExistence type="predicted"/>
<keyword evidence="2" id="KW-1185">Reference proteome</keyword>
<dbReference type="EMBL" id="QKYU01000047">
    <property type="protein sequence ID" value="PZW37013.1"/>
    <property type="molecule type" value="Genomic_DNA"/>
</dbReference>
<comment type="caution">
    <text evidence="1">The sequence shown here is derived from an EMBL/GenBank/DDBJ whole genome shotgun (WGS) entry which is preliminary data.</text>
</comment>
<organism evidence="1 2">
    <name type="scientific">Humitalea rosea</name>
    <dbReference type="NCBI Taxonomy" id="990373"/>
    <lineage>
        <taxon>Bacteria</taxon>
        <taxon>Pseudomonadati</taxon>
        <taxon>Pseudomonadota</taxon>
        <taxon>Alphaproteobacteria</taxon>
        <taxon>Acetobacterales</taxon>
        <taxon>Roseomonadaceae</taxon>
        <taxon>Humitalea</taxon>
    </lineage>
</organism>
<dbReference type="OrthoDB" id="7849029at2"/>